<comment type="caution">
    <text evidence="3">The sequence shown here is derived from an EMBL/GenBank/DDBJ whole genome shotgun (WGS) entry which is preliminary data.</text>
</comment>
<dbReference type="OrthoDB" id="428346at2759"/>
<dbReference type="Proteomes" id="UP000225706">
    <property type="component" value="Unassembled WGS sequence"/>
</dbReference>
<evidence type="ECO:0000313" key="4">
    <source>
        <dbReference type="Proteomes" id="UP000225706"/>
    </source>
</evidence>
<dbReference type="GO" id="GO:0006487">
    <property type="term" value="P:protein N-linked glycosylation"/>
    <property type="evidence" value="ECO:0007669"/>
    <property type="project" value="TreeGrafter"/>
</dbReference>
<feature type="compositionally biased region" description="Polar residues" evidence="1">
    <location>
        <begin position="122"/>
        <end position="148"/>
    </location>
</feature>
<protein>
    <submittedName>
        <fullName evidence="3">Uncharacterized protein</fullName>
    </submittedName>
</protein>
<feature type="transmembrane region" description="Helical" evidence="2">
    <location>
        <begin position="34"/>
        <end position="53"/>
    </location>
</feature>
<reference evidence="4" key="1">
    <citation type="journal article" date="2017" name="bioRxiv">
        <title>Comparative analysis of the genomes of Stylophora pistillata and Acropora digitifera provides evidence for extensive differences between species of corals.</title>
        <authorList>
            <person name="Voolstra C.R."/>
            <person name="Li Y."/>
            <person name="Liew Y.J."/>
            <person name="Baumgarten S."/>
            <person name="Zoccola D."/>
            <person name="Flot J.-F."/>
            <person name="Tambutte S."/>
            <person name="Allemand D."/>
            <person name="Aranda M."/>
        </authorList>
    </citation>
    <scope>NUCLEOTIDE SEQUENCE [LARGE SCALE GENOMIC DNA]</scope>
</reference>
<accession>A0A2B4SWM3</accession>
<keyword evidence="4" id="KW-1185">Reference proteome</keyword>
<dbReference type="AlphaFoldDB" id="A0A2B4SWM3"/>
<dbReference type="GO" id="GO:0046921">
    <property type="term" value="F:alpha-(1-&gt;6)-fucosyltransferase activity"/>
    <property type="evidence" value="ECO:0007669"/>
    <property type="project" value="TreeGrafter"/>
</dbReference>
<evidence type="ECO:0000256" key="1">
    <source>
        <dbReference type="SAM" id="MobiDB-lite"/>
    </source>
</evidence>
<sequence>METSNEWRKADLNGLVLVRQHKIIRSSWTCHREFVPFLALVLIALGVLAYYFGTTQHFTEQGKFVNLNADTVIQYFSSSENRKEDGRSPKPVVLETNSKLKTALPPLTKKINKTISSSDVGNSFTTESSEQTKVHINSKASVKLSPSTRKNKLSKSEQTATKLKWNESLFLSTKDLFVPTKRDIAILSKIENFQRKGHIIHRRLNLPIKTDTVSNVQGTVRDMKNKYSDLRRKSSTTPSPIPRTKFNFDLWYHKKTVEICGSGWQEKYRELHDDILSKRREEKYLVYLCPGTRQGCCGYGNRLRAVASLFYLSVLTDRAFLIDWRAPEPIENHLTPRNIQWNYSEPIDICTGLQIRKHYWGSTKTDVREAEGYIIQEPKHFKRWFTSTDLKQFFDWPVEEITTIWYFAEGGITKNSFLMKRAKELGIAPLISNTPKFNLIGCAFDFLFSKSKALESKLDEMRSQLQFHKGPVIGIHIRTGDDQFDYFSSENIRTWNAKNVSKFFDCATKVESEFFFNETDGPEKVRWFLSTDNEQVRTLVQGIYPQKVVTTNLTILHLDILFNTTIFNFTAQCNYTDETNTTLVCYNVEILNVTAYCLNRTKYNYTQEIGDNSTIYGSGMATEGIIAMLVDHFLLAESDFLVLCDSSFGSTAVGLGMRNTDSYILADRDCVDFATAQKDTRLKFFGRRRR</sequence>
<keyword evidence="2" id="KW-1133">Transmembrane helix</keyword>
<dbReference type="PANTHER" id="PTHR13132:SF29">
    <property type="entry name" value="ALPHA-(1,6)-FUCOSYLTRANSFERASE"/>
    <property type="match status" value="1"/>
</dbReference>
<keyword evidence="2" id="KW-0812">Transmembrane</keyword>
<organism evidence="3 4">
    <name type="scientific">Stylophora pistillata</name>
    <name type="common">Smooth cauliflower coral</name>
    <dbReference type="NCBI Taxonomy" id="50429"/>
    <lineage>
        <taxon>Eukaryota</taxon>
        <taxon>Metazoa</taxon>
        <taxon>Cnidaria</taxon>
        <taxon>Anthozoa</taxon>
        <taxon>Hexacorallia</taxon>
        <taxon>Scleractinia</taxon>
        <taxon>Astrocoeniina</taxon>
        <taxon>Pocilloporidae</taxon>
        <taxon>Stylophora</taxon>
    </lineage>
</organism>
<evidence type="ECO:0000256" key="2">
    <source>
        <dbReference type="SAM" id="Phobius"/>
    </source>
</evidence>
<feature type="region of interest" description="Disordered" evidence="1">
    <location>
        <begin position="122"/>
        <end position="155"/>
    </location>
</feature>
<dbReference type="Gene3D" id="3.40.50.11350">
    <property type="match status" value="1"/>
</dbReference>
<dbReference type="STRING" id="50429.A0A2B4SWM3"/>
<gene>
    <name evidence="3" type="ORF">AWC38_SpisGene1872</name>
</gene>
<dbReference type="PANTHER" id="PTHR13132">
    <property type="entry name" value="ALPHA- 1,6 -FUCOSYLTRANSFERASE"/>
    <property type="match status" value="1"/>
</dbReference>
<proteinExistence type="predicted"/>
<name>A0A2B4SWM3_STYPI</name>
<evidence type="ECO:0000313" key="3">
    <source>
        <dbReference type="EMBL" id="PFX33270.1"/>
    </source>
</evidence>
<keyword evidence="2" id="KW-0472">Membrane</keyword>
<dbReference type="EMBL" id="LSMT01000014">
    <property type="protein sequence ID" value="PFX33270.1"/>
    <property type="molecule type" value="Genomic_DNA"/>
</dbReference>